<organism evidence="1 2">
    <name type="scientific">Ornithinimicrobium faecis</name>
    <dbReference type="NCBI Taxonomy" id="2934158"/>
    <lineage>
        <taxon>Bacteria</taxon>
        <taxon>Bacillati</taxon>
        <taxon>Actinomycetota</taxon>
        <taxon>Actinomycetes</taxon>
        <taxon>Micrococcales</taxon>
        <taxon>Ornithinimicrobiaceae</taxon>
        <taxon>Ornithinimicrobium</taxon>
    </lineage>
</organism>
<dbReference type="RefSeq" id="WP_252595486.1">
    <property type="nucleotide sequence ID" value="NZ_CP099489.1"/>
</dbReference>
<dbReference type="InterPro" id="IPR011009">
    <property type="entry name" value="Kinase-like_dom_sf"/>
</dbReference>
<evidence type="ECO:0000313" key="1">
    <source>
        <dbReference type="EMBL" id="USQ81954.1"/>
    </source>
</evidence>
<gene>
    <name evidence="1" type="ORF">NF556_10025</name>
</gene>
<protein>
    <recommendedName>
        <fullName evidence="3">Ser/Thr protein kinase RdoA (MazF antagonist)</fullName>
    </recommendedName>
</protein>
<accession>A0ABY4YYU0</accession>
<name>A0ABY4YYU0_9MICO</name>
<keyword evidence="2" id="KW-1185">Reference proteome</keyword>
<dbReference type="Gene3D" id="3.90.1200.10">
    <property type="match status" value="1"/>
</dbReference>
<proteinExistence type="predicted"/>
<dbReference type="Proteomes" id="UP001056455">
    <property type="component" value="Chromosome"/>
</dbReference>
<reference evidence="1" key="1">
    <citation type="submission" date="2022-06" db="EMBL/GenBank/DDBJ databases">
        <title>Ornithinimicrobium HY1793.</title>
        <authorList>
            <person name="Huang Y."/>
        </authorList>
    </citation>
    <scope>NUCLEOTIDE SEQUENCE</scope>
    <source>
        <strain evidence="1">HY1793</strain>
    </source>
</reference>
<dbReference type="SUPFAM" id="SSF56112">
    <property type="entry name" value="Protein kinase-like (PK-like)"/>
    <property type="match status" value="1"/>
</dbReference>
<evidence type="ECO:0008006" key="3">
    <source>
        <dbReference type="Google" id="ProtNLM"/>
    </source>
</evidence>
<sequence>MTEENAPALTELAAAFGLQDLQPESLTRFARVHRARTVDGVEVVVKVAGAQPERVGAMARWQRGLATQGVPVVTALELDRDNPQQVGEDWWVVYPFLDGAAYTGTTEQIESAGELLGLIHAAGASTEGLRDYEWPDTPHEDVVSDLETLEAVLTAQGDPDAFAAVRALADRWWDNKSRLEARDGDLPRCGVSSDYKANNLIWAGPVPTLVDPDNGGHEPRLFELAFVATLFHNECDGAPGRLLDAGEWARFLTGYGRHVELTAAERELWPLVLDHILWEEGTWALEDNDETAWADPRQRAYLLDLARASVGRFPLLPA</sequence>
<evidence type="ECO:0000313" key="2">
    <source>
        <dbReference type="Proteomes" id="UP001056455"/>
    </source>
</evidence>
<dbReference type="EMBL" id="CP099489">
    <property type="protein sequence ID" value="USQ81954.1"/>
    <property type="molecule type" value="Genomic_DNA"/>
</dbReference>